<organism evidence="1 2">
    <name type="scientific">Photobacterium lipolyticum</name>
    <dbReference type="NCBI Taxonomy" id="266810"/>
    <lineage>
        <taxon>Bacteria</taxon>
        <taxon>Pseudomonadati</taxon>
        <taxon>Pseudomonadota</taxon>
        <taxon>Gammaproteobacteria</taxon>
        <taxon>Vibrionales</taxon>
        <taxon>Vibrionaceae</taxon>
        <taxon>Photobacterium</taxon>
    </lineage>
</organism>
<dbReference type="EMBL" id="PYMC01000029">
    <property type="protein sequence ID" value="PSV99577.1"/>
    <property type="molecule type" value="Genomic_DNA"/>
</dbReference>
<keyword evidence="2" id="KW-1185">Reference proteome</keyword>
<reference evidence="1 2" key="1">
    <citation type="submission" date="2018-03" db="EMBL/GenBank/DDBJ databases">
        <title>Whole genome sequencing of Histamine producing bacteria.</title>
        <authorList>
            <person name="Butler K."/>
        </authorList>
    </citation>
    <scope>NUCLEOTIDE SEQUENCE [LARGE SCALE GENOMIC DNA]</scope>
    <source>
        <strain evidence="1 2">DSM 16190</strain>
    </source>
</reference>
<dbReference type="AlphaFoldDB" id="A0A2T3MQQ7"/>
<proteinExistence type="predicted"/>
<accession>A0A2T3MQQ7</accession>
<dbReference type="RefSeq" id="WP_107285429.1">
    <property type="nucleotide sequence ID" value="NZ_PYMC01000029.1"/>
</dbReference>
<name>A0A2T3MQQ7_9GAMM</name>
<evidence type="ECO:0000313" key="1">
    <source>
        <dbReference type="EMBL" id="PSV99577.1"/>
    </source>
</evidence>
<evidence type="ECO:0000313" key="2">
    <source>
        <dbReference type="Proteomes" id="UP000240904"/>
    </source>
</evidence>
<gene>
    <name evidence="1" type="ORF">C9I89_21745</name>
</gene>
<protein>
    <submittedName>
        <fullName evidence="1">Uncharacterized protein</fullName>
    </submittedName>
</protein>
<sequence>MIISYEVNHCNRALLEGPHQYVGEKLELHDGDQLVQRSYRQQIIASIATTTKLQTKTAECNASP</sequence>
<dbReference type="Proteomes" id="UP000240904">
    <property type="component" value="Unassembled WGS sequence"/>
</dbReference>
<comment type="caution">
    <text evidence="1">The sequence shown here is derived from an EMBL/GenBank/DDBJ whole genome shotgun (WGS) entry which is preliminary data.</text>
</comment>